<dbReference type="GO" id="GO:0046872">
    <property type="term" value="F:metal ion binding"/>
    <property type="evidence" value="ECO:0007669"/>
    <property type="project" value="UniProtKB-KW"/>
</dbReference>
<evidence type="ECO:0000313" key="8">
    <source>
        <dbReference type="EMBL" id="KAF9610112.1"/>
    </source>
</evidence>
<comment type="caution">
    <text evidence="8">The sequence shown here is derived from an EMBL/GenBank/DDBJ whole genome shotgun (WGS) entry which is preliminary data.</text>
</comment>
<keyword evidence="1" id="KW-0963">Cytoplasm</keyword>
<evidence type="ECO:0000256" key="5">
    <source>
        <dbReference type="ARBA" id="ARBA00022842"/>
    </source>
</evidence>
<gene>
    <name evidence="8" type="ORF">IFM89_019977</name>
</gene>
<dbReference type="Pfam" id="PF00365">
    <property type="entry name" value="PFK"/>
    <property type="match status" value="1"/>
</dbReference>
<dbReference type="UniPathway" id="UPA00109">
    <property type="reaction ID" value="UER00182"/>
</dbReference>
<evidence type="ECO:0000256" key="3">
    <source>
        <dbReference type="ARBA" id="ARBA00022723"/>
    </source>
</evidence>
<evidence type="ECO:0000259" key="7">
    <source>
        <dbReference type="Pfam" id="PF00365"/>
    </source>
</evidence>
<protein>
    <recommendedName>
        <fullName evidence="7">Phosphofructokinase domain-containing protein</fullName>
    </recommendedName>
</protein>
<evidence type="ECO:0000313" key="9">
    <source>
        <dbReference type="Proteomes" id="UP000631114"/>
    </source>
</evidence>
<accession>A0A835I4R4</accession>
<sequence>MGLFPSMQRHGKLYFRNVKQNRNYLQERAKGSTLYGFKGGPAGITKGKYVELTSEFIYLYRNQGGFDMICSGRDKIETLEQFKQAEGTLVKLDLDGLVVIGGDDSNTNASLLAENTWMI</sequence>
<evidence type="ECO:0000256" key="4">
    <source>
        <dbReference type="ARBA" id="ARBA00022777"/>
    </source>
</evidence>
<organism evidence="8 9">
    <name type="scientific">Coptis chinensis</name>
    <dbReference type="NCBI Taxonomy" id="261450"/>
    <lineage>
        <taxon>Eukaryota</taxon>
        <taxon>Viridiplantae</taxon>
        <taxon>Streptophyta</taxon>
        <taxon>Embryophyta</taxon>
        <taxon>Tracheophyta</taxon>
        <taxon>Spermatophyta</taxon>
        <taxon>Magnoliopsida</taxon>
        <taxon>Ranunculales</taxon>
        <taxon>Ranunculaceae</taxon>
        <taxon>Coptidoideae</taxon>
        <taxon>Coptis</taxon>
    </lineage>
</organism>
<evidence type="ECO:0000256" key="2">
    <source>
        <dbReference type="ARBA" id="ARBA00022679"/>
    </source>
</evidence>
<dbReference type="GO" id="GO:0009749">
    <property type="term" value="P:response to glucose"/>
    <property type="evidence" value="ECO:0007669"/>
    <property type="project" value="TreeGrafter"/>
</dbReference>
<dbReference type="Proteomes" id="UP000631114">
    <property type="component" value="Unassembled WGS sequence"/>
</dbReference>
<feature type="domain" description="Phosphofructokinase" evidence="7">
    <location>
        <begin position="29"/>
        <end position="115"/>
    </location>
</feature>
<dbReference type="OrthoDB" id="1738554at2759"/>
<evidence type="ECO:0000256" key="6">
    <source>
        <dbReference type="ARBA" id="ARBA00023152"/>
    </source>
</evidence>
<keyword evidence="3" id="KW-0479">Metal-binding</keyword>
<dbReference type="GO" id="GO:0005829">
    <property type="term" value="C:cytosol"/>
    <property type="evidence" value="ECO:0007669"/>
    <property type="project" value="TreeGrafter"/>
</dbReference>
<dbReference type="GO" id="GO:0015979">
    <property type="term" value="P:photosynthesis"/>
    <property type="evidence" value="ECO:0007669"/>
    <property type="project" value="TreeGrafter"/>
</dbReference>
<dbReference type="PANTHER" id="PTHR43650:SF1">
    <property type="entry name" value="PYROPHOSPHATE--FRUCTOSE 6-PHOSPHATE 1-PHOSPHOTRANSFERASE SUBUNIT BETA 2"/>
    <property type="match status" value="1"/>
</dbReference>
<dbReference type="Gene3D" id="3.40.50.450">
    <property type="match status" value="1"/>
</dbReference>
<keyword evidence="6" id="KW-0324">Glycolysis</keyword>
<dbReference type="GO" id="GO:0047334">
    <property type="term" value="F:diphosphate-fructose-6-phosphate 1-phosphotransferase activity"/>
    <property type="evidence" value="ECO:0007669"/>
    <property type="project" value="TreeGrafter"/>
</dbReference>
<dbReference type="GO" id="GO:0003872">
    <property type="term" value="F:6-phosphofructokinase activity"/>
    <property type="evidence" value="ECO:0007669"/>
    <property type="project" value="InterPro"/>
</dbReference>
<keyword evidence="5" id="KW-0460">Magnesium</keyword>
<keyword evidence="9" id="KW-1185">Reference proteome</keyword>
<dbReference type="PANTHER" id="PTHR43650">
    <property type="entry name" value="PYROPHOSPHATE--FRUCTOSE 6-PHOSPHATE 1-PHOSPHOTRANSFERASE"/>
    <property type="match status" value="1"/>
</dbReference>
<keyword evidence="2" id="KW-0808">Transferase</keyword>
<dbReference type="EMBL" id="JADFTS010000004">
    <property type="protein sequence ID" value="KAF9610112.1"/>
    <property type="molecule type" value="Genomic_DNA"/>
</dbReference>
<evidence type="ECO:0000256" key="1">
    <source>
        <dbReference type="ARBA" id="ARBA00022490"/>
    </source>
</evidence>
<dbReference type="InterPro" id="IPR035966">
    <property type="entry name" value="PKF_sf"/>
</dbReference>
<name>A0A835I4R4_9MAGN</name>
<dbReference type="InterPro" id="IPR000023">
    <property type="entry name" value="Phosphofructokinase_dom"/>
</dbReference>
<dbReference type="AlphaFoldDB" id="A0A835I4R4"/>
<dbReference type="SUPFAM" id="SSF53784">
    <property type="entry name" value="Phosphofructokinase"/>
    <property type="match status" value="1"/>
</dbReference>
<keyword evidence="4" id="KW-0418">Kinase</keyword>
<proteinExistence type="predicted"/>
<reference evidence="8 9" key="1">
    <citation type="submission" date="2020-10" db="EMBL/GenBank/DDBJ databases">
        <title>The Coptis chinensis genome and diversification of protoberbering-type alkaloids.</title>
        <authorList>
            <person name="Wang B."/>
            <person name="Shu S."/>
            <person name="Song C."/>
            <person name="Liu Y."/>
        </authorList>
    </citation>
    <scope>NUCLEOTIDE SEQUENCE [LARGE SCALE GENOMIC DNA]</scope>
    <source>
        <strain evidence="8">HL-2020</strain>
        <tissue evidence="8">Leaf</tissue>
    </source>
</reference>